<dbReference type="Pfam" id="PF03732">
    <property type="entry name" value="Retrotrans_gag"/>
    <property type="match status" value="1"/>
</dbReference>
<feature type="domain" description="Retrotransposon gag" evidence="2">
    <location>
        <begin position="106"/>
        <end position="193"/>
    </location>
</feature>
<organism evidence="3 4">
    <name type="scientific">Abeliophyllum distichum</name>
    <dbReference type="NCBI Taxonomy" id="126358"/>
    <lineage>
        <taxon>Eukaryota</taxon>
        <taxon>Viridiplantae</taxon>
        <taxon>Streptophyta</taxon>
        <taxon>Embryophyta</taxon>
        <taxon>Tracheophyta</taxon>
        <taxon>Spermatophyta</taxon>
        <taxon>Magnoliopsida</taxon>
        <taxon>eudicotyledons</taxon>
        <taxon>Gunneridae</taxon>
        <taxon>Pentapetalae</taxon>
        <taxon>asterids</taxon>
        <taxon>lamiids</taxon>
        <taxon>Lamiales</taxon>
        <taxon>Oleaceae</taxon>
        <taxon>Forsythieae</taxon>
        <taxon>Abeliophyllum</taxon>
    </lineage>
</organism>
<keyword evidence="4" id="KW-1185">Reference proteome</keyword>
<dbReference type="EMBL" id="JBFOLK010000014">
    <property type="protein sequence ID" value="KAL2460735.1"/>
    <property type="molecule type" value="Genomic_DNA"/>
</dbReference>
<dbReference type="InterPro" id="IPR005162">
    <property type="entry name" value="Retrotrans_gag_dom"/>
</dbReference>
<reference evidence="4" key="1">
    <citation type="submission" date="2024-07" db="EMBL/GenBank/DDBJ databases">
        <title>Two chromosome-level genome assemblies of Korean endemic species Abeliophyllum distichum and Forsythia ovata (Oleaceae).</title>
        <authorList>
            <person name="Jang H."/>
        </authorList>
    </citation>
    <scope>NUCLEOTIDE SEQUENCE [LARGE SCALE GENOMIC DNA]</scope>
</reference>
<evidence type="ECO:0000256" key="1">
    <source>
        <dbReference type="SAM" id="MobiDB-lite"/>
    </source>
</evidence>
<accession>A0ABD1PA40</accession>
<feature type="region of interest" description="Disordered" evidence="1">
    <location>
        <begin position="19"/>
        <end position="54"/>
    </location>
</feature>
<feature type="compositionally biased region" description="Basic and acidic residues" evidence="1">
    <location>
        <begin position="19"/>
        <end position="34"/>
    </location>
</feature>
<protein>
    <submittedName>
        <fullName evidence="3">Mediator of RNA polymerase II transcription subunit 25</fullName>
    </submittedName>
</protein>
<name>A0ABD1PA40_9LAMI</name>
<dbReference type="AlphaFoldDB" id="A0ABD1PA40"/>
<gene>
    <name evidence="3" type="ORF">Adt_44155</name>
</gene>
<comment type="caution">
    <text evidence="3">The sequence shown here is derived from an EMBL/GenBank/DDBJ whole genome shotgun (WGS) entry which is preliminary data.</text>
</comment>
<evidence type="ECO:0000313" key="4">
    <source>
        <dbReference type="Proteomes" id="UP001604336"/>
    </source>
</evidence>
<dbReference type="Proteomes" id="UP001604336">
    <property type="component" value="Unassembled WGS sequence"/>
</dbReference>
<sequence length="196" mass="23090">MATLMERFNWMVDKLEEQERGRKGKEGEGTKRIELSISSENSPGIKTGSREIERGGGFDGGWRPGIRSRRLEMPVFEGLDPDGWIYKAERYFAINQIVDKKRMEAIVVCLDGEALAWFQWEKKRRKLHSWEELKISMLERFRPSQEGSLEEKFLAFRQEGSVRDYRRWFETLASPLEEMPESILEGNFINRLRPEI</sequence>
<proteinExistence type="predicted"/>
<evidence type="ECO:0000313" key="3">
    <source>
        <dbReference type="EMBL" id="KAL2460735.1"/>
    </source>
</evidence>
<evidence type="ECO:0000259" key="2">
    <source>
        <dbReference type="Pfam" id="PF03732"/>
    </source>
</evidence>